<dbReference type="InterPro" id="IPR014948">
    <property type="entry name" value="BrxA"/>
</dbReference>
<accession>A0A916RSW4</accession>
<keyword evidence="2" id="KW-1185">Reference proteome</keyword>
<comment type="caution">
    <text evidence="1">The sequence shown here is derived from an EMBL/GenBank/DDBJ whole genome shotgun (WGS) entry which is preliminary data.</text>
</comment>
<sequence length="200" mass="23930">MEYSAGFTKEKWSENDIAVVIDLILQGKNKKEILEEVTENNLFQLRSPLSIKNRFNMVYNRAASLDDEMKQHFLRANDYDRKALTLYTFLQVYRIALEFYIEVIVYKYEQQEPLYRNDFHYFFEGKASVSERVNGWRPETIKRLISTLMLFFKEAKMIEQIDQTKYTINPIHISRDLKTYAEKNMPLLYSFSVLEKVNES</sequence>
<dbReference type="AlphaFoldDB" id="A0A916RSW4"/>
<name>A0A916RSW4_9BACI</name>
<reference evidence="1" key="2">
    <citation type="submission" date="2020-09" db="EMBL/GenBank/DDBJ databases">
        <authorList>
            <person name="Sun Q."/>
            <person name="Zhou Y."/>
        </authorList>
    </citation>
    <scope>NUCLEOTIDE SEQUENCE</scope>
    <source>
        <strain evidence="1">CGMCC 1.12408</strain>
    </source>
</reference>
<dbReference type="Pfam" id="PF08849">
    <property type="entry name" value="BrxA"/>
    <property type="match status" value="1"/>
</dbReference>
<reference evidence="1" key="1">
    <citation type="journal article" date="2014" name="Int. J. Syst. Evol. Microbiol.">
        <title>Complete genome sequence of Corynebacterium casei LMG S-19264T (=DSM 44701T), isolated from a smear-ripened cheese.</title>
        <authorList>
            <consortium name="US DOE Joint Genome Institute (JGI-PGF)"/>
            <person name="Walter F."/>
            <person name="Albersmeier A."/>
            <person name="Kalinowski J."/>
            <person name="Ruckert C."/>
        </authorList>
    </citation>
    <scope>NUCLEOTIDE SEQUENCE</scope>
    <source>
        <strain evidence="1">CGMCC 1.12408</strain>
    </source>
</reference>
<organism evidence="1 2">
    <name type="scientific">Ornithinibacillus halotolerans</name>
    <dbReference type="NCBI Taxonomy" id="1274357"/>
    <lineage>
        <taxon>Bacteria</taxon>
        <taxon>Bacillati</taxon>
        <taxon>Bacillota</taxon>
        <taxon>Bacilli</taxon>
        <taxon>Bacillales</taxon>
        <taxon>Bacillaceae</taxon>
        <taxon>Ornithinibacillus</taxon>
    </lineage>
</organism>
<proteinExistence type="predicted"/>
<gene>
    <name evidence="1" type="ORF">GCM10008025_11940</name>
</gene>
<dbReference type="InterPro" id="IPR023137">
    <property type="entry name" value="BrxA_sf"/>
</dbReference>
<dbReference type="RefSeq" id="WP_188383793.1">
    <property type="nucleotide sequence ID" value="NZ_BMEY01000005.1"/>
</dbReference>
<evidence type="ECO:0000313" key="1">
    <source>
        <dbReference type="EMBL" id="GGA69587.1"/>
    </source>
</evidence>
<dbReference type="EMBL" id="BMEY01000005">
    <property type="protein sequence ID" value="GGA69587.1"/>
    <property type="molecule type" value="Genomic_DNA"/>
</dbReference>
<protein>
    <recommendedName>
        <fullName evidence="3">DUF1819 family protein</fullName>
    </recommendedName>
</protein>
<dbReference type="Gene3D" id="1.10.3540.10">
    <property type="entry name" value="uncharacterized protein from magnetospirillum magneticum domain"/>
    <property type="match status" value="1"/>
</dbReference>
<evidence type="ECO:0008006" key="3">
    <source>
        <dbReference type="Google" id="ProtNLM"/>
    </source>
</evidence>
<evidence type="ECO:0000313" key="2">
    <source>
        <dbReference type="Proteomes" id="UP000613512"/>
    </source>
</evidence>
<dbReference type="Proteomes" id="UP000613512">
    <property type="component" value="Unassembled WGS sequence"/>
</dbReference>